<dbReference type="InterPro" id="IPR041682">
    <property type="entry name" value="AAA_14"/>
</dbReference>
<evidence type="ECO:0008006" key="5">
    <source>
        <dbReference type="Google" id="ProtNLM"/>
    </source>
</evidence>
<feature type="domain" description="DUF4143" evidence="2">
    <location>
        <begin position="203"/>
        <end position="362"/>
    </location>
</feature>
<dbReference type="AlphaFoldDB" id="A0A1F7FI52"/>
<dbReference type="PANTHER" id="PTHR43566:SF2">
    <property type="entry name" value="DUF4143 DOMAIN-CONTAINING PROTEIN"/>
    <property type="match status" value="1"/>
</dbReference>
<evidence type="ECO:0000259" key="2">
    <source>
        <dbReference type="Pfam" id="PF13635"/>
    </source>
</evidence>
<dbReference type="Pfam" id="PF13635">
    <property type="entry name" value="DUF4143"/>
    <property type="match status" value="1"/>
</dbReference>
<evidence type="ECO:0000259" key="1">
    <source>
        <dbReference type="Pfam" id="PF13173"/>
    </source>
</evidence>
<proteinExistence type="predicted"/>
<accession>A0A1F7FI52</accession>
<evidence type="ECO:0000313" key="4">
    <source>
        <dbReference type="Proteomes" id="UP000179243"/>
    </source>
</evidence>
<reference evidence="3 4" key="1">
    <citation type="journal article" date="2016" name="Nat. Commun.">
        <title>Thousands of microbial genomes shed light on interconnected biogeochemical processes in an aquifer system.</title>
        <authorList>
            <person name="Anantharaman K."/>
            <person name="Brown C.T."/>
            <person name="Hug L.A."/>
            <person name="Sharon I."/>
            <person name="Castelle C.J."/>
            <person name="Probst A.J."/>
            <person name="Thomas B.C."/>
            <person name="Singh A."/>
            <person name="Wilkins M.J."/>
            <person name="Karaoz U."/>
            <person name="Brodie E.L."/>
            <person name="Williams K.H."/>
            <person name="Hubbard S.S."/>
            <person name="Banfield J.F."/>
        </authorList>
    </citation>
    <scope>NUCLEOTIDE SEQUENCE [LARGE SCALE GENOMIC DNA]</scope>
</reference>
<dbReference type="Proteomes" id="UP000179243">
    <property type="component" value="Unassembled WGS sequence"/>
</dbReference>
<evidence type="ECO:0000313" key="3">
    <source>
        <dbReference type="EMBL" id="OGK06303.1"/>
    </source>
</evidence>
<dbReference type="SUPFAM" id="SSF52540">
    <property type="entry name" value="P-loop containing nucleoside triphosphate hydrolases"/>
    <property type="match status" value="1"/>
</dbReference>
<name>A0A1F7FI52_UNCRA</name>
<dbReference type="InterPro" id="IPR025420">
    <property type="entry name" value="DUF4143"/>
</dbReference>
<sequence>MKRGYKQLLDEYLTIFPCVAIIGPRQCGKTTLLSELPKTWKTYDLERQADLSVVSKDPDLFLKLNPFRIAIDEAQICPAVFPALRVAIDAYRKTKGRFIITGSSSPSLLRSVSESLAGRIGIIEMSPFSFAETRQDFTSPFFKALKHGKMQAVRNACMSLRPRSTVNKAHTYWLNGGYPEPWLEKAVSFRLAWMDQYVKTYIERDISRLFPGLDKVKFGLFIQLFSNLSGTIVNYSDVARALGVSQPTVRDYFEIAAGTFIWRQVPPYEKKALKRIVKHPKGFMRDTGLLHHLLRIRDMDTLISHPRMGHSWEGMVIEEILRGIACQGIPCDHFYYRTGAGAEIDLLLEGDFGLLPIEIKYRQAVDGRELRSLHDFIEERKLQFGIVINNDDSLKQYSEKIIGVPFTAL</sequence>
<protein>
    <recommendedName>
        <fullName evidence="5">ATPase</fullName>
    </recommendedName>
</protein>
<feature type="domain" description="AAA" evidence="1">
    <location>
        <begin position="18"/>
        <end position="132"/>
    </location>
</feature>
<dbReference type="EMBL" id="MFYX01000033">
    <property type="protein sequence ID" value="OGK06303.1"/>
    <property type="molecule type" value="Genomic_DNA"/>
</dbReference>
<organism evidence="3 4">
    <name type="scientific">Candidatus Raymondbacteria bacterium RIFOXYD12_FULL_49_13</name>
    <dbReference type="NCBI Taxonomy" id="1817890"/>
    <lineage>
        <taxon>Bacteria</taxon>
        <taxon>Raymondiibacteriota</taxon>
    </lineage>
</organism>
<dbReference type="PANTHER" id="PTHR43566">
    <property type="entry name" value="CONSERVED PROTEIN"/>
    <property type="match status" value="1"/>
</dbReference>
<dbReference type="Pfam" id="PF13173">
    <property type="entry name" value="AAA_14"/>
    <property type="match status" value="1"/>
</dbReference>
<comment type="caution">
    <text evidence="3">The sequence shown here is derived from an EMBL/GenBank/DDBJ whole genome shotgun (WGS) entry which is preliminary data.</text>
</comment>
<gene>
    <name evidence="3" type="ORF">A2519_08500</name>
</gene>
<dbReference type="InterPro" id="IPR027417">
    <property type="entry name" value="P-loop_NTPase"/>
</dbReference>